<dbReference type="InterPro" id="IPR011049">
    <property type="entry name" value="Serralysin-like_metalloprot_C"/>
</dbReference>
<feature type="compositionally biased region" description="Low complexity" evidence="1">
    <location>
        <begin position="1451"/>
        <end position="1460"/>
    </location>
</feature>
<sequence>MLYGAERQRVTPLTKKVAVICFIVVFLFVSNVRPAYAEDGLFRTFWCGLISIVGVTCEEKAEITLTNSTSTIDNTVQPTVTQPEPTNTATTTTQIIKESPTYVTNEYVTNPTTIIRETVRESGGGGSSSSNNDYVSQTLFDAQVNATHSSIEDSVDGLSDSLAASVSTGLLTVSGNTSLSTLTLSSLAGGVLTTDANGVVSTTTIGATSITDNSLDFNKFANALTVDTTTTFDLDTNGADLNFDSSTLFIDSSTNRIGIGTTSPSAPLHIIGVEQESSTWRGILVESPVDENFWGAITLKAGDTATQRRYIEWKQHDGTRDGLFGLNALGQMIAYNAIDAYHWLIADQGTFTKLNAGPGNAVIINSDAVETGSLGLRVYDGTANGSFPANAYGAIDTNGIGSYNGKYLRAWATNNSDYISAFTASKGYLRSTLGMEFSSAANSIVFSDSSYADKVTFDMSTGNVGIGTTTPASKLSIQTTGTTDILNLFETGGQKVFTVLESGNVGIGTHSPLVPLQVGNGTVNNSDDAQILVSRNVNDTISGNGHAFSDSSTVTRSGDIGYNSFDARATLSGTGNFDHYAGFQFSPRYTSSGTVTNMYGFFASPEVAAGTVTNLYGVRVRDSGGAGSVVNNYGVYVGPLTLGTNQFAIYTASTNKSYFGGNVGLGETAPGSRLSVSGGGSFGSGYDTTAAPTNGLIVEGNVGIGTTTPSSKLSVAGSITAQYIHTSSSTVTSTFAGDISIGGIVIQGNSTFNNFAVNTDNNIIGSGITSGVIGGGGSTVGQNLIGTTTLPHYNDFTPTDWAADTGYVDGSADVTVISGGYDNINNQLAGSIVGGGHNFIKYNVNGHSIIGGGSYNLISAGRAGIFSGRQNTITGASEIFSFIGGGDDNNITGSYSIIPGGFNNDLHADYAAIVGGSTNTIDANSSYAAILAGSSNTIDDGGATYTGSRALIVGGGSNLISNGDYASILGGLSNTAGHRFATVLGGRSNTASGEYSLAAGRRAIASASGAFALSDSTDADFTVSTANVFGTRFSGGYWFTGGNVGIGTTTPASKLSIQTTGTTDILNLFETGGTEVFTVLESGNIGFGTTNPQMLLDTYGGQVRIGATGPDANSYLNFNSSGTGVYNFLYFQNSGTAYGKFQGHRTIGLYSDFNNHIYRDGAGSTEYMRITSTGNVGIGTTTPIQKLSVAGTVGFSGLTGSSGAGSLCLSSTGEVVYNSGSDSCLPSVRELKHDINELSLSTSTESILQELNPVSFIYNYDDTDRTRYGFIADEAFLTDKHLVTYDADGEISGLDTNGFLAVIVSAVKDIYAKLAGFAESFTTKYVQTEKLCLDDVCVTSTELQAMLNSANVDTTEQESRPEENTNNSDQNNNSDTENASSTPSNLDVDEGEDTASSTPETSEETIDSGTETNDTEEDPKEQLKEVQNGGEDTNVDETSNDDESTEESEPEPVVQTPEGT</sequence>
<reference evidence="4" key="1">
    <citation type="submission" date="2017-09" db="EMBL/GenBank/DDBJ databases">
        <title>Depth-based differentiation of microbial function through sediment-hosted aquifers and enrichment of novel symbionts in the deep terrestrial subsurface.</title>
        <authorList>
            <person name="Probst A.J."/>
            <person name="Ladd B."/>
            <person name="Jarett J.K."/>
            <person name="Geller-Mcgrath D.E."/>
            <person name="Sieber C.M.K."/>
            <person name="Emerson J.B."/>
            <person name="Anantharaman K."/>
            <person name="Thomas B.C."/>
            <person name="Malmstrom R."/>
            <person name="Stieglmeier M."/>
            <person name="Klingl A."/>
            <person name="Woyke T."/>
            <person name="Ryan C.M."/>
            <person name="Banfield J.F."/>
        </authorList>
    </citation>
    <scope>NUCLEOTIDE SEQUENCE [LARGE SCALE GENOMIC DNA]</scope>
</reference>
<feature type="compositionally biased region" description="Acidic residues" evidence="1">
    <location>
        <begin position="1433"/>
        <end position="1450"/>
    </location>
</feature>
<accession>A0A2H0UHC7</accession>
<evidence type="ECO:0000256" key="1">
    <source>
        <dbReference type="SAM" id="MobiDB-lite"/>
    </source>
</evidence>
<proteinExistence type="predicted"/>
<feature type="domain" description="Peptidase S74" evidence="2">
    <location>
        <begin position="1227"/>
        <end position="1321"/>
    </location>
</feature>
<feature type="compositionally biased region" description="Low complexity" evidence="1">
    <location>
        <begin position="1364"/>
        <end position="1378"/>
    </location>
</feature>
<gene>
    <name evidence="3" type="ORF">COU14_02300</name>
</gene>
<protein>
    <recommendedName>
        <fullName evidence="2">Peptidase S74 domain-containing protein</fullName>
    </recommendedName>
</protein>
<name>A0A2H0UHC7_9BACT</name>
<organism evidence="3 4">
    <name type="scientific">Candidatus Kaiserbacteria bacterium CG10_big_fil_rev_8_21_14_0_10_44_10</name>
    <dbReference type="NCBI Taxonomy" id="1974606"/>
    <lineage>
        <taxon>Bacteria</taxon>
        <taxon>Candidatus Kaiseribacteriota</taxon>
    </lineage>
</organism>
<dbReference type="Proteomes" id="UP000229612">
    <property type="component" value="Unassembled WGS sequence"/>
</dbReference>
<comment type="caution">
    <text evidence="3">The sequence shown here is derived from an EMBL/GenBank/DDBJ whole genome shotgun (WGS) entry which is preliminary data.</text>
</comment>
<dbReference type="Gene3D" id="2.150.10.10">
    <property type="entry name" value="Serralysin-like metalloprotease, C-terminal"/>
    <property type="match status" value="2"/>
</dbReference>
<dbReference type="PROSITE" id="PS51688">
    <property type="entry name" value="ICA"/>
    <property type="match status" value="1"/>
</dbReference>
<evidence type="ECO:0000259" key="2">
    <source>
        <dbReference type="PROSITE" id="PS51688"/>
    </source>
</evidence>
<feature type="region of interest" description="Disordered" evidence="1">
    <location>
        <begin position="1349"/>
        <end position="1460"/>
    </location>
</feature>
<dbReference type="InterPro" id="IPR030392">
    <property type="entry name" value="S74_ICA"/>
</dbReference>
<evidence type="ECO:0000313" key="3">
    <source>
        <dbReference type="EMBL" id="PIR85809.1"/>
    </source>
</evidence>
<dbReference type="Pfam" id="PF13884">
    <property type="entry name" value="Peptidase_S74"/>
    <property type="match status" value="1"/>
</dbReference>
<dbReference type="EMBL" id="PFBG01000025">
    <property type="protein sequence ID" value="PIR85809.1"/>
    <property type="molecule type" value="Genomic_DNA"/>
</dbReference>
<evidence type="ECO:0000313" key="4">
    <source>
        <dbReference type="Proteomes" id="UP000229612"/>
    </source>
</evidence>